<dbReference type="Proteomes" id="UP001185331">
    <property type="component" value="Unassembled WGS sequence"/>
</dbReference>
<dbReference type="RefSeq" id="WP_309854058.1">
    <property type="nucleotide sequence ID" value="NZ_JAVDQJ010000004.1"/>
</dbReference>
<reference evidence="1" key="1">
    <citation type="submission" date="2023-07" db="EMBL/GenBank/DDBJ databases">
        <title>Sorghum-associated microbial communities from plants grown in Nebraska, USA.</title>
        <authorList>
            <person name="Schachtman D."/>
        </authorList>
    </citation>
    <scope>NUCLEOTIDE SEQUENCE</scope>
    <source>
        <strain evidence="1">BE330</strain>
    </source>
</reference>
<evidence type="ECO:0000313" key="1">
    <source>
        <dbReference type="EMBL" id="MDR6219029.1"/>
    </source>
</evidence>
<sequence length="80" mass="8652">MTLFDVRLTLDVRGRSYTALVAVRSDDEQDAEEDVIAATLDGRLRPAWASQGLPADPGFTFTAADLSAQIQPRSSTAARQ</sequence>
<name>A0AAE3XDP0_9DEIO</name>
<accession>A0AAE3XDP0</accession>
<gene>
    <name evidence="1" type="ORF">J2Y00_002626</name>
</gene>
<dbReference type="EMBL" id="JAVDQK010000005">
    <property type="protein sequence ID" value="MDR6219029.1"/>
    <property type="molecule type" value="Genomic_DNA"/>
</dbReference>
<evidence type="ECO:0000313" key="2">
    <source>
        <dbReference type="Proteomes" id="UP001185331"/>
    </source>
</evidence>
<proteinExistence type="predicted"/>
<protein>
    <submittedName>
        <fullName evidence="1">Uncharacterized protein</fullName>
    </submittedName>
</protein>
<organism evidence="1 2">
    <name type="scientific">Deinococcus soli</name>
    <name type="common">ex Cha et al. 2016</name>
    <dbReference type="NCBI Taxonomy" id="1309411"/>
    <lineage>
        <taxon>Bacteria</taxon>
        <taxon>Thermotogati</taxon>
        <taxon>Deinococcota</taxon>
        <taxon>Deinococci</taxon>
        <taxon>Deinococcales</taxon>
        <taxon>Deinococcaceae</taxon>
        <taxon>Deinococcus</taxon>
    </lineage>
</organism>
<comment type="caution">
    <text evidence="1">The sequence shown here is derived from an EMBL/GenBank/DDBJ whole genome shotgun (WGS) entry which is preliminary data.</text>
</comment>
<dbReference type="AlphaFoldDB" id="A0AAE3XDP0"/>